<evidence type="ECO:0000259" key="2">
    <source>
        <dbReference type="Pfam" id="PF13529"/>
    </source>
</evidence>
<protein>
    <submittedName>
        <fullName evidence="3">Tetratricopeptide TPR_1 repeat-containing protein</fullName>
    </submittedName>
</protein>
<name>A0A170PJR8_9CHLR</name>
<dbReference type="EMBL" id="LN890656">
    <property type="protein sequence ID" value="CUS05893.1"/>
    <property type="molecule type" value="Genomic_DNA"/>
</dbReference>
<dbReference type="Gene3D" id="1.25.40.10">
    <property type="entry name" value="Tetratricopeptide repeat domain"/>
    <property type="match status" value="1"/>
</dbReference>
<feature type="compositionally biased region" description="Low complexity" evidence="1">
    <location>
        <begin position="90"/>
        <end position="105"/>
    </location>
</feature>
<dbReference type="SUPFAM" id="SSF54001">
    <property type="entry name" value="Cysteine proteinases"/>
    <property type="match status" value="1"/>
</dbReference>
<sequence>MNRQRLVLLIVAAAVLALAGWWAMPRLLAAMPGRVRQYVPEAVLAELTTPLPAALPAPTGPTPAALATALAAPIATLAMPTLTPPPPTATRPADQSLSTTATPAPITTPSPIPTQPPPYARVGELPIIPQKFNNCGPTNLTIVLNHYGVDVDQFDVAGVVRPNYEDRNVSPGELVAYVNDHTPLRAAAYAGGDLDLLRRLLRAGLPVIIEKGLEPDAATGWMGHYLTVYGYDDITSHFLVRDTFLGPWRGDGLARYADTEHYWAQFNNTFIVVYPAERAADVAATLGPTFADPATMWAAAAERARAAARLTPDDAFAWFNLGTSLTELAALNGDNALFGTATAAYDQARLLGLPPRMVWYQFGMYAAYLAAGRAADVLALTEATLENQGGRNVEETYYYRGLALAAAGDEAGAQAALARAAELNPAVGH</sequence>
<proteinExistence type="predicted"/>
<dbReference type="Proteomes" id="UP000215027">
    <property type="component" value="Chromosome II"/>
</dbReference>
<dbReference type="InterPro" id="IPR011990">
    <property type="entry name" value="TPR-like_helical_dom_sf"/>
</dbReference>
<evidence type="ECO:0000313" key="3">
    <source>
        <dbReference type="EMBL" id="CUS05893.1"/>
    </source>
</evidence>
<dbReference type="KEGG" id="pbf:CFX0092_B0359"/>
<evidence type="ECO:0000256" key="1">
    <source>
        <dbReference type="SAM" id="MobiDB-lite"/>
    </source>
</evidence>
<dbReference type="Gene3D" id="3.90.70.10">
    <property type="entry name" value="Cysteine proteinases"/>
    <property type="match status" value="1"/>
</dbReference>
<dbReference type="InterPro" id="IPR039564">
    <property type="entry name" value="Peptidase_C39-like"/>
</dbReference>
<reference evidence="3" key="1">
    <citation type="submission" date="2016-01" db="EMBL/GenBank/DDBJ databases">
        <authorList>
            <person name="Mcilroy J.S."/>
            <person name="Karst M S."/>
            <person name="Albertsen M."/>
        </authorList>
    </citation>
    <scope>NUCLEOTIDE SEQUENCE</scope>
    <source>
        <strain evidence="3">Cfx-K</strain>
    </source>
</reference>
<dbReference type="InterPro" id="IPR038765">
    <property type="entry name" value="Papain-like_cys_pep_sf"/>
</dbReference>
<organism evidence="3 4">
    <name type="scientific">Candidatus Promineifilum breve</name>
    <dbReference type="NCBI Taxonomy" id="1806508"/>
    <lineage>
        <taxon>Bacteria</taxon>
        <taxon>Bacillati</taxon>
        <taxon>Chloroflexota</taxon>
        <taxon>Ardenticatenia</taxon>
        <taxon>Candidatus Promineifilales</taxon>
        <taxon>Candidatus Promineifilaceae</taxon>
        <taxon>Candidatus Promineifilum</taxon>
    </lineage>
</organism>
<gene>
    <name evidence="3" type="ORF">CFX0092_B0359</name>
</gene>
<dbReference type="SUPFAM" id="SSF48452">
    <property type="entry name" value="TPR-like"/>
    <property type="match status" value="1"/>
</dbReference>
<feature type="region of interest" description="Disordered" evidence="1">
    <location>
        <begin position="82"/>
        <end position="115"/>
    </location>
</feature>
<dbReference type="Pfam" id="PF13529">
    <property type="entry name" value="Peptidase_C39_2"/>
    <property type="match status" value="1"/>
</dbReference>
<feature type="compositionally biased region" description="Pro residues" evidence="1">
    <location>
        <begin position="106"/>
        <end position="115"/>
    </location>
</feature>
<accession>A0A170PJR8</accession>
<dbReference type="AlphaFoldDB" id="A0A170PJR8"/>
<dbReference type="RefSeq" id="WP_095045243.1">
    <property type="nucleotide sequence ID" value="NZ_LN890656.1"/>
</dbReference>
<keyword evidence="4" id="KW-1185">Reference proteome</keyword>
<dbReference type="OrthoDB" id="147016at2"/>
<feature type="domain" description="Peptidase C39-like" evidence="2">
    <location>
        <begin position="126"/>
        <end position="243"/>
    </location>
</feature>
<evidence type="ECO:0000313" key="4">
    <source>
        <dbReference type="Proteomes" id="UP000215027"/>
    </source>
</evidence>